<feature type="chain" id="PRO_5012376418" description="Lipoprotein" evidence="1">
    <location>
        <begin position="25"/>
        <end position="265"/>
    </location>
</feature>
<sequence>MTKKFGLWFAAFLALLLQSCSVNTETTYYKDSATSMESNVLMDRSTLGLLSMMGDASDAVKKTAGEDFKNLTTEWKSLYDIQKTGKVVVNPDSAKVLKKVFMKLNKSNGELLGVSVKYDKLMPQEVMSLFAQNSHLKKMPLQDFAKWNGNKLTIDTEKLNVAEALQEIQKVKPDGKSEKPKTKQDSIEAYGRQMASGMVGMMKMVNVNITNTLKFQKPIKSIEGKHDFVEQVDKNTVKINVRTADLWDEGKKLKNKDKQIIITTE</sequence>
<proteinExistence type="predicted"/>
<dbReference type="PROSITE" id="PS51257">
    <property type="entry name" value="PROKAR_LIPOPROTEIN"/>
    <property type="match status" value="1"/>
</dbReference>
<organism evidence="2 3">
    <name type="scientific">Chryseobacterium taklimakanense</name>
    <dbReference type="NCBI Taxonomy" id="536441"/>
    <lineage>
        <taxon>Bacteria</taxon>
        <taxon>Pseudomonadati</taxon>
        <taxon>Bacteroidota</taxon>
        <taxon>Flavobacteriia</taxon>
        <taxon>Flavobacteriales</taxon>
        <taxon>Weeksellaceae</taxon>
        <taxon>Chryseobacterium group</taxon>
        <taxon>Chryseobacterium</taxon>
    </lineage>
</organism>
<keyword evidence="3" id="KW-1185">Reference proteome</keyword>
<protein>
    <recommendedName>
        <fullName evidence="4">Lipoprotein</fullName>
    </recommendedName>
</protein>
<dbReference type="RefSeq" id="WP_095071813.1">
    <property type="nucleotide sequence ID" value="NZ_LT906465.1"/>
</dbReference>
<evidence type="ECO:0000313" key="3">
    <source>
        <dbReference type="Proteomes" id="UP000215196"/>
    </source>
</evidence>
<dbReference type="KEGG" id="ctak:4412677_01421"/>
<reference evidence="2 3" key="1">
    <citation type="submission" date="2017-06" db="EMBL/GenBank/DDBJ databases">
        <authorList>
            <consortium name="Pathogen Informatics"/>
        </authorList>
    </citation>
    <scope>NUCLEOTIDE SEQUENCE [LARGE SCALE GENOMIC DNA]</scope>
    <source>
        <strain evidence="2 3">NCTC13490</strain>
    </source>
</reference>
<dbReference type="EMBL" id="LT906465">
    <property type="protein sequence ID" value="SNV44682.1"/>
    <property type="molecule type" value="Genomic_DNA"/>
</dbReference>
<evidence type="ECO:0008006" key="4">
    <source>
        <dbReference type="Google" id="ProtNLM"/>
    </source>
</evidence>
<dbReference type="AlphaFoldDB" id="A0A239XDY3"/>
<evidence type="ECO:0000256" key="1">
    <source>
        <dbReference type="SAM" id="SignalP"/>
    </source>
</evidence>
<gene>
    <name evidence="2" type="ORF">SAMEA4412677_01421</name>
</gene>
<accession>A0A239XDY3</accession>
<name>A0A239XDY3_9FLAO</name>
<keyword evidence="1" id="KW-0732">Signal</keyword>
<dbReference type="Proteomes" id="UP000215196">
    <property type="component" value="Chromosome 1"/>
</dbReference>
<evidence type="ECO:0000313" key="2">
    <source>
        <dbReference type="EMBL" id="SNV44682.1"/>
    </source>
</evidence>
<feature type="signal peptide" evidence="1">
    <location>
        <begin position="1"/>
        <end position="24"/>
    </location>
</feature>